<dbReference type="Gene3D" id="2.60.40.2610">
    <property type="entry name" value="Outer membrane usher protein FimD, plug domain"/>
    <property type="match status" value="1"/>
</dbReference>
<dbReference type="RefSeq" id="WP_185818014.1">
    <property type="nucleotide sequence ID" value="NZ_JACMYG010000003.1"/>
</dbReference>
<evidence type="ECO:0000256" key="6">
    <source>
        <dbReference type="ARBA" id="ARBA00022692"/>
    </source>
</evidence>
<organism evidence="13 14">
    <name type="scientific">Pseudomonas kielensis</name>
    <dbReference type="NCBI Taxonomy" id="2762577"/>
    <lineage>
        <taxon>Bacteria</taxon>
        <taxon>Pseudomonadati</taxon>
        <taxon>Pseudomonadota</taxon>
        <taxon>Gammaproteobacteria</taxon>
        <taxon>Pseudomonadales</taxon>
        <taxon>Pseudomonadaceae</taxon>
        <taxon>Pseudomonas</taxon>
    </lineage>
</organism>
<dbReference type="GO" id="GO:0009297">
    <property type="term" value="P:pilus assembly"/>
    <property type="evidence" value="ECO:0007669"/>
    <property type="project" value="InterPro"/>
</dbReference>
<dbReference type="AlphaFoldDB" id="A0A7X1GCG2"/>
<keyword evidence="8 10" id="KW-0472">Membrane</keyword>
<dbReference type="InterPro" id="IPR037224">
    <property type="entry name" value="PapC_N_sf"/>
</dbReference>
<evidence type="ECO:0000256" key="3">
    <source>
        <dbReference type="ARBA" id="ARBA00022448"/>
    </source>
</evidence>
<evidence type="ECO:0000256" key="10">
    <source>
        <dbReference type="RuleBase" id="RU003884"/>
    </source>
</evidence>
<reference evidence="13 14" key="1">
    <citation type="submission" date="2020-08" db="EMBL/GenBank/DDBJ databases">
        <title>Pseudomonas sp. nov.</title>
        <authorList>
            <person name="Gieschler S."/>
            <person name="Fiedler G."/>
            <person name="Brinks E."/>
            <person name="Boehnlein C."/>
            <person name="Franz C.M.A.P."/>
            <person name="Kabisch J."/>
        </authorList>
    </citation>
    <scope>NUCLEOTIDE SEQUENCE [LARGE SCALE GENOMIC DNA]</scope>
    <source>
        <strain evidence="13 14">MBT-1</strain>
    </source>
</reference>
<evidence type="ECO:0000313" key="13">
    <source>
        <dbReference type="EMBL" id="MBC2688918.1"/>
    </source>
</evidence>
<dbReference type="Proteomes" id="UP000526003">
    <property type="component" value="Unassembled WGS sequence"/>
</dbReference>
<dbReference type="InterPro" id="IPR043142">
    <property type="entry name" value="PapC-like_C_sf"/>
</dbReference>
<comment type="subcellular location">
    <subcellularLocation>
        <location evidence="1 10">Cell outer membrane</location>
        <topology evidence="1 10">Multi-pass membrane protein</topology>
    </subcellularLocation>
</comment>
<gene>
    <name evidence="13" type="ORF">H7995_03785</name>
</gene>
<evidence type="ECO:0000256" key="2">
    <source>
        <dbReference type="ARBA" id="ARBA00008064"/>
    </source>
</evidence>
<feature type="domain" description="PapC-like C-terminal" evidence="11">
    <location>
        <begin position="757"/>
        <end position="818"/>
    </location>
</feature>
<feature type="domain" description="PapC N-terminal" evidence="12">
    <location>
        <begin position="41"/>
        <end position="189"/>
    </location>
</feature>
<evidence type="ECO:0000256" key="5">
    <source>
        <dbReference type="ARBA" id="ARBA00022558"/>
    </source>
</evidence>
<keyword evidence="3 10" id="KW-0813">Transport</keyword>
<evidence type="ECO:0000259" key="11">
    <source>
        <dbReference type="Pfam" id="PF13953"/>
    </source>
</evidence>
<proteinExistence type="inferred from homology"/>
<comment type="caution">
    <text evidence="13">The sequence shown here is derived from an EMBL/GenBank/DDBJ whole genome shotgun (WGS) entry which is preliminary data.</text>
</comment>
<dbReference type="InterPro" id="IPR000015">
    <property type="entry name" value="Fimb_usher"/>
</dbReference>
<keyword evidence="7" id="KW-0732">Signal</keyword>
<dbReference type="Pfam" id="PF00577">
    <property type="entry name" value="Usher"/>
    <property type="match status" value="1"/>
</dbReference>
<keyword evidence="14" id="KW-1185">Reference proteome</keyword>
<evidence type="ECO:0000256" key="1">
    <source>
        <dbReference type="ARBA" id="ARBA00004571"/>
    </source>
</evidence>
<dbReference type="Gene3D" id="2.60.40.2070">
    <property type="match status" value="1"/>
</dbReference>
<name>A0A7X1GCG2_9PSED</name>
<dbReference type="GO" id="GO:0009279">
    <property type="term" value="C:cell outer membrane"/>
    <property type="evidence" value="ECO:0007669"/>
    <property type="project" value="UniProtKB-SubCell"/>
</dbReference>
<evidence type="ECO:0000259" key="12">
    <source>
        <dbReference type="Pfam" id="PF13954"/>
    </source>
</evidence>
<sequence length="836" mass="90810">MTLLPAHQRAPFRLRATHLLVTGIGIASLMDTRPAMATVVEFQSGFMRQNADHASDAGVLALNALTLGNDLGPGRYEVDIQVNRVYFGRRELEFVLSPAGDQLQPCLSAELLSEMGVRIDSLADPALMQSSCVDLLALIPGALVEFDSSQLLLSLSIPQIAMRRDVLGQVDPARWDHGINAAFVNYQASAQQVSNRYRGRQNSDDLYLNSGINLGGWRLRSNQSLRQNAGEKREWSSAYTYAQRDLPGTLGTLTLGEAFTSGEVFKSLPFKGAMIATDLGMLPDVLQGYSPIIRGVAQTRAKLEIFQNGYPIYSTYVSAGPYQIDDLSTNGGSGELEIVLTEADGQVRRFSQSFSTLSNLLREGVWRYSSALGHYNGAYGLDDPLYWQGTLATGIAWNSTLYGGVIASDFYQAGNIGASRDLGPWGALSLDLTHSSAVVDRRDSHSLEGMSYALKYGKSFASKTNLRFAGYRYSTEGYRDFDEAVRQRSQDSGWHGSRRSRLEASVYQNIGPRSSLSLTLSHQDYWQSSEVQRQYQLNFSTHYKRVGYNLFASQSLNDSRASDRLVGLSISMPLDFGHSANATFDLQKSGEQFNQRTSLGGSLNDSQLSYQAAVSNNDAQQRSAALSLGYQAAFGSVGAGVTQGSDYRNLSVNASGALLVHEGGIELGPYLGETAALVEVPDTAGVGIQNAAGARTNERGYALAPYLRPYRVNHLELNTDQLGPEVEIDNAAAQLVPRRGAVVKASFAARTVTRLVITGRTAGGQLLPFGAQLKDREGNVIGMVGQAGQVMLSTGMEAQTLDVHWGEQAMAQCQLSIDPQSMEQAQGYRLQALTCR</sequence>
<evidence type="ECO:0000256" key="4">
    <source>
        <dbReference type="ARBA" id="ARBA00022452"/>
    </source>
</evidence>
<dbReference type="EMBL" id="JACMYG010000003">
    <property type="protein sequence ID" value="MBC2688918.1"/>
    <property type="molecule type" value="Genomic_DNA"/>
</dbReference>
<accession>A0A7X1GCG2</accession>
<dbReference type="Pfam" id="PF13954">
    <property type="entry name" value="PapC_N"/>
    <property type="match status" value="1"/>
</dbReference>
<keyword evidence="9 10" id="KW-0998">Cell outer membrane</keyword>
<dbReference type="PROSITE" id="PS01151">
    <property type="entry name" value="FIMBRIAL_USHER"/>
    <property type="match status" value="1"/>
</dbReference>
<evidence type="ECO:0000256" key="7">
    <source>
        <dbReference type="ARBA" id="ARBA00022729"/>
    </source>
</evidence>
<evidence type="ECO:0000256" key="8">
    <source>
        <dbReference type="ARBA" id="ARBA00023136"/>
    </source>
</evidence>
<dbReference type="Gene3D" id="2.60.40.3110">
    <property type="match status" value="1"/>
</dbReference>
<protein>
    <submittedName>
        <fullName evidence="13">Fimbrial biogenesis outer membrane usher protein</fullName>
    </submittedName>
</protein>
<dbReference type="InterPro" id="IPR042186">
    <property type="entry name" value="FimD_plug_dom"/>
</dbReference>
<dbReference type="SUPFAM" id="SSF141729">
    <property type="entry name" value="FimD N-terminal domain-like"/>
    <property type="match status" value="1"/>
</dbReference>
<keyword evidence="5 10" id="KW-1029">Fimbrium biogenesis</keyword>
<evidence type="ECO:0000256" key="9">
    <source>
        <dbReference type="ARBA" id="ARBA00023237"/>
    </source>
</evidence>
<dbReference type="Gene3D" id="3.10.20.410">
    <property type="match status" value="1"/>
</dbReference>
<dbReference type="InterPro" id="IPR025949">
    <property type="entry name" value="PapC-like_C"/>
</dbReference>
<dbReference type="PANTHER" id="PTHR30451">
    <property type="entry name" value="OUTER MEMBRANE USHER PROTEIN"/>
    <property type="match status" value="1"/>
</dbReference>
<keyword evidence="6 10" id="KW-0812">Transmembrane</keyword>
<dbReference type="PANTHER" id="PTHR30451:SF21">
    <property type="entry name" value="FIMBRIAL USHER DOMAIN-CONTAINING PROTEIN YDET-RELATED"/>
    <property type="match status" value="1"/>
</dbReference>
<dbReference type="InterPro" id="IPR018030">
    <property type="entry name" value="Fimbrial_membr_usher_CS"/>
</dbReference>
<dbReference type="Pfam" id="PF13953">
    <property type="entry name" value="PapC_C"/>
    <property type="match status" value="1"/>
</dbReference>
<dbReference type="InterPro" id="IPR025885">
    <property type="entry name" value="PapC_N"/>
</dbReference>
<evidence type="ECO:0000313" key="14">
    <source>
        <dbReference type="Proteomes" id="UP000526003"/>
    </source>
</evidence>
<dbReference type="GO" id="GO:0015473">
    <property type="term" value="F:fimbrial usher porin activity"/>
    <property type="evidence" value="ECO:0007669"/>
    <property type="project" value="InterPro"/>
</dbReference>
<comment type="similarity">
    <text evidence="2 10">Belongs to the fimbrial export usher family.</text>
</comment>
<keyword evidence="4" id="KW-1134">Transmembrane beta strand</keyword>